<keyword evidence="4" id="KW-0238">DNA-binding</keyword>
<dbReference type="EMBL" id="UGJJ01000001">
    <property type="protein sequence ID" value="STR00663.1"/>
    <property type="molecule type" value="Genomic_DNA"/>
</dbReference>
<dbReference type="InterPro" id="IPR009057">
    <property type="entry name" value="Homeodomain-like_sf"/>
</dbReference>
<dbReference type="SMART" id="SM00382">
    <property type="entry name" value="AAA"/>
    <property type="match status" value="1"/>
</dbReference>
<dbReference type="InterPro" id="IPR002078">
    <property type="entry name" value="Sigma_54_int"/>
</dbReference>
<dbReference type="InterPro" id="IPR027417">
    <property type="entry name" value="P-loop_NTPase"/>
</dbReference>
<organism evidence="7 8">
    <name type="scientific">Kingella potus</name>
    <dbReference type="NCBI Taxonomy" id="265175"/>
    <lineage>
        <taxon>Bacteria</taxon>
        <taxon>Pseudomonadati</taxon>
        <taxon>Pseudomonadota</taxon>
        <taxon>Betaproteobacteria</taxon>
        <taxon>Neisseriales</taxon>
        <taxon>Neisseriaceae</taxon>
        <taxon>Kingella</taxon>
    </lineage>
</organism>
<evidence type="ECO:0000256" key="4">
    <source>
        <dbReference type="ARBA" id="ARBA00023125"/>
    </source>
</evidence>
<dbReference type="Proteomes" id="UP000254293">
    <property type="component" value="Unassembled WGS sequence"/>
</dbReference>
<evidence type="ECO:0000259" key="6">
    <source>
        <dbReference type="PROSITE" id="PS50045"/>
    </source>
</evidence>
<keyword evidence="5" id="KW-0804">Transcription</keyword>
<evidence type="ECO:0000256" key="5">
    <source>
        <dbReference type="ARBA" id="ARBA00023163"/>
    </source>
</evidence>
<dbReference type="Pfam" id="PF25601">
    <property type="entry name" value="AAA_lid_14"/>
    <property type="match status" value="1"/>
</dbReference>
<proteinExistence type="predicted"/>
<dbReference type="InterPro" id="IPR003018">
    <property type="entry name" value="GAF"/>
</dbReference>
<dbReference type="InterPro" id="IPR002197">
    <property type="entry name" value="HTH_Fis"/>
</dbReference>
<dbReference type="Pfam" id="PF00158">
    <property type="entry name" value="Sigma54_activat"/>
    <property type="match status" value="1"/>
</dbReference>
<dbReference type="PANTHER" id="PTHR32071">
    <property type="entry name" value="TRANSCRIPTIONAL REGULATORY PROTEIN"/>
    <property type="match status" value="1"/>
</dbReference>
<feature type="domain" description="Sigma-54 factor interaction" evidence="6">
    <location>
        <begin position="213"/>
        <end position="432"/>
    </location>
</feature>
<evidence type="ECO:0000256" key="2">
    <source>
        <dbReference type="ARBA" id="ARBA00022840"/>
    </source>
</evidence>
<keyword evidence="8" id="KW-1185">Reference proteome</keyword>
<sequence length="535" mass="60351">MIWKQRMTPKHHSERSDWRAQEMLLLQQVIQNLGKDGGAHHTALKIMLQLMSEFFGLNQGRIVLQHTDDENASIRYAYGMSPEQIARGVYAPGEGITGTVLRHSHMIAADNVRTDPLFLGRTVRLADLPAEQTMFLALPVAAYNRTFGVLACLRTRYSPRPLNDDLSLLKILSVLIGQLLYIQESSEAYRRKLQTQNQKLRQTLQSHSRRYGIIGSSAPLLNAVSELERVAHSNANVLLLGENGTGKEMFARTLHTAGRRVGQPFIKVRCTDRQDTDLAREIFGCGDTPGLLEQADGGTIFFDEIAALPPDQQTRLLQVLQENTVCRTDSSTTRNTNVRIITATTRDLADEVENGWFDADLYYRLYVVPIRLPALRERRSDIPELAAYFMHRINRETGKNLNLTAEAVEQLQHYSWPGNVYELERFLTKLTVQSKGNLADEHAVWQLLKQQPANPAPAPALHTTDKPRAVGFAIQGNQPRPYLQADSHSPEKIEQTLAYCRGNKTQAAQMLGLSTRQLYYRLEKMKQNTAKNGAE</sequence>
<dbReference type="SUPFAM" id="SSF55781">
    <property type="entry name" value="GAF domain-like"/>
    <property type="match status" value="1"/>
</dbReference>
<dbReference type="Pfam" id="PF13185">
    <property type="entry name" value="GAF_2"/>
    <property type="match status" value="1"/>
</dbReference>
<name>A0A377QZI5_9NEIS</name>
<dbReference type="PROSITE" id="PS50045">
    <property type="entry name" value="SIGMA54_INTERACT_4"/>
    <property type="match status" value="1"/>
</dbReference>
<dbReference type="Pfam" id="PF02954">
    <property type="entry name" value="HTH_8"/>
    <property type="match status" value="1"/>
</dbReference>
<evidence type="ECO:0000313" key="8">
    <source>
        <dbReference type="Proteomes" id="UP000254293"/>
    </source>
</evidence>
<dbReference type="SUPFAM" id="SSF46689">
    <property type="entry name" value="Homeodomain-like"/>
    <property type="match status" value="1"/>
</dbReference>
<dbReference type="AlphaFoldDB" id="A0A377QZI5"/>
<gene>
    <name evidence="7" type="primary">nifA</name>
    <name evidence="7" type="ORF">NCTC13336_00874</name>
</gene>
<evidence type="ECO:0000313" key="7">
    <source>
        <dbReference type="EMBL" id="STR00663.1"/>
    </source>
</evidence>
<dbReference type="GO" id="GO:0005524">
    <property type="term" value="F:ATP binding"/>
    <property type="evidence" value="ECO:0007669"/>
    <property type="project" value="UniProtKB-KW"/>
</dbReference>
<evidence type="ECO:0000256" key="3">
    <source>
        <dbReference type="ARBA" id="ARBA00023015"/>
    </source>
</evidence>
<keyword evidence="3" id="KW-0805">Transcription regulation</keyword>
<protein>
    <submittedName>
        <fullName evidence="7">Nif-specific regulatory protein</fullName>
    </submittedName>
</protein>
<dbReference type="Gene3D" id="3.40.50.300">
    <property type="entry name" value="P-loop containing nucleotide triphosphate hydrolases"/>
    <property type="match status" value="1"/>
</dbReference>
<dbReference type="InterPro" id="IPR058031">
    <property type="entry name" value="AAA_lid_NorR"/>
</dbReference>
<dbReference type="Gene3D" id="1.10.8.60">
    <property type="match status" value="1"/>
</dbReference>
<dbReference type="SUPFAM" id="SSF52540">
    <property type="entry name" value="P-loop containing nucleoside triphosphate hydrolases"/>
    <property type="match status" value="1"/>
</dbReference>
<dbReference type="GO" id="GO:0006355">
    <property type="term" value="P:regulation of DNA-templated transcription"/>
    <property type="evidence" value="ECO:0007669"/>
    <property type="project" value="InterPro"/>
</dbReference>
<dbReference type="InterPro" id="IPR029016">
    <property type="entry name" value="GAF-like_dom_sf"/>
</dbReference>
<dbReference type="Gene3D" id="3.30.450.40">
    <property type="match status" value="1"/>
</dbReference>
<accession>A0A377QZI5</accession>
<keyword evidence="1" id="KW-0547">Nucleotide-binding</keyword>
<keyword evidence="2" id="KW-0067">ATP-binding</keyword>
<dbReference type="InterPro" id="IPR003593">
    <property type="entry name" value="AAA+_ATPase"/>
</dbReference>
<dbReference type="Gene3D" id="1.10.10.60">
    <property type="entry name" value="Homeodomain-like"/>
    <property type="match status" value="1"/>
</dbReference>
<reference evidence="7 8" key="1">
    <citation type="submission" date="2018-06" db="EMBL/GenBank/DDBJ databases">
        <authorList>
            <consortium name="Pathogen Informatics"/>
            <person name="Doyle S."/>
        </authorList>
    </citation>
    <scope>NUCLEOTIDE SEQUENCE [LARGE SCALE GENOMIC DNA]</scope>
    <source>
        <strain evidence="7 8">NCTC13336</strain>
    </source>
</reference>
<dbReference type="InterPro" id="IPR025943">
    <property type="entry name" value="Sigma_54_int_dom_ATP-bd_2"/>
</dbReference>
<dbReference type="PROSITE" id="PS00676">
    <property type="entry name" value="SIGMA54_INTERACT_2"/>
    <property type="match status" value="1"/>
</dbReference>
<dbReference type="SMART" id="SM00065">
    <property type="entry name" value="GAF"/>
    <property type="match status" value="1"/>
</dbReference>
<dbReference type="CDD" id="cd00009">
    <property type="entry name" value="AAA"/>
    <property type="match status" value="1"/>
</dbReference>
<dbReference type="RefSeq" id="WP_245944058.1">
    <property type="nucleotide sequence ID" value="NZ_UGJJ01000001.1"/>
</dbReference>
<evidence type="ECO:0000256" key="1">
    <source>
        <dbReference type="ARBA" id="ARBA00022741"/>
    </source>
</evidence>
<dbReference type="GO" id="GO:0043565">
    <property type="term" value="F:sequence-specific DNA binding"/>
    <property type="evidence" value="ECO:0007669"/>
    <property type="project" value="InterPro"/>
</dbReference>
<dbReference type="PRINTS" id="PR01590">
    <property type="entry name" value="HTHFIS"/>
</dbReference>